<dbReference type="Pfam" id="PF04654">
    <property type="entry name" value="DUF599"/>
    <property type="match status" value="1"/>
</dbReference>
<dbReference type="PANTHER" id="PTHR31168:SF1">
    <property type="entry name" value="DUF599 FAMILY PROTEIN"/>
    <property type="match status" value="1"/>
</dbReference>
<dbReference type="EMBL" id="JADGJD010001200">
    <property type="protein sequence ID" value="KAJ3045996.1"/>
    <property type="molecule type" value="Genomic_DNA"/>
</dbReference>
<feature type="transmembrane region" description="Helical" evidence="1">
    <location>
        <begin position="49"/>
        <end position="68"/>
    </location>
</feature>
<sequence>MAASFLASTAVAISFGLIAFLSTVGGRAEATTAENPIGHNFGFLLDRYFGYKIVIILIMFMSSFFCFAQSIRFFNHVGFVINGSYAPPTLFSPILNPTLNHRLSPPVYITQEELSSLIPPEYSLTVLTPSAVGHILNRGNYFYTLGMRGFYVSFPLIAWLWGPAFLGVASVLMCALLRVIDFNTKGLMGEQKKSAEEMSVSTLPV</sequence>
<proteinExistence type="predicted"/>
<keyword evidence="3" id="KW-1185">Reference proteome</keyword>
<name>A0AAD5WZ53_9FUNG</name>
<dbReference type="Proteomes" id="UP001212841">
    <property type="component" value="Unassembled WGS sequence"/>
</dbReference>
<comment type="caution">
    <text evidence="2">The sequence shown here is derived from an EMBL/GenBank/DDBJ whole genome shotgun (WGS) entry which is preliminary data.</text>
</comment>
<evidence type="ECO:0000313" key="2">
    <source>
        <dbReference type="EMBL" id="KAJ3045996.1"/>
    </source>
</evidence>
<feature type="transmembrane region" description="Helical" evidence="1">
    <location>
        <begin position="156"/>
        <end position="180"/>
    </location>
</feature>
<dbReference type="PANTHER" id="PTHR31168">
    <property type="entry name" value="OS02G0292800 PROTEIN"/>
    <property type="match status" value="1"/>
</dbReference>
<accession>A0AAD5WZ53</accession>
<keyword evidence="1" id="KW-0472">Membrane</keyword>
<keyword evidence="1" id="KW-1133">Transmembrane helix</keyword>
<evidence type="ECO:0000256" key="1">
    <source>
        <dbReference type="SAM" id="Phobius"/>
    </source>
</evidence>
<dbReference type="AlphaFoldDB" id="A0AAD5WZ53"/>
<evidence type="ECO:0000313" key="3">
    <source>
        <dbReference type="Proteomes" id="UP001212841"/>
    </source>
</evidence>
<protein>
    <submittedName>
        <fullName evidence="2">Uncharacterized protein</fullName>
    </submittedName>
</protein>
<gene>
    <name evidence="2" type="ORF">HK097_001065</name>
</gene>
<keyword evidence="1" id="KW-0812">Transmembrane</keyword>
<organism evidence="2 3">
    <name type="scientific">Rhizophlyctis rosea</name>
    <dbReference type="NCBI Taxonomy" id="64517"/>
    <lineage>
        <taxon>Eukaryota</taxon>
        <taxon>Fungi</taxon>
        <taxon>Fungi incertae sedis</taxon>
        <taxon>Chytridiomycota</taxon>
        <taxon>Chytridiomycota incertae sedis</taxon>
        <taxon>Chytridiomycetes</taxon>
        <taxon>Rhizophlyctidales</taxon>
        <taxon>Rhizophlyctidaceae</taxon>
        <taxon>Rhizophlyctis</taxon>
    </lineage>
</organism>
<dbReference type="InterPro" id="IPR006747">
    <property type="entry name" value="DUF599"/>
</dbReference>
<reference evidence="2" key="1">
    <citation type="submission" date="2020-05" db="EMBL/GenBank/DDBJ databases">
        <title>Phylogenomic resolution of chytrid fungi.</title>
        <authorList>
            <person name="Stajich J.E."/>
            <person name="Amses K."/>
            <person name="Simmons R."/>
            <person name="Seto K."/>
            <person name="Myers J."/>
            <person name="Bonds A."/>
            <person name="Quandt C.A."/>
            <person name="Barry K."/>
            <person name="Liu P."/>
            <person name="Grigoriev I."/>
            <person name="Longcore J.E."/>
            <person name="James T.Y."/>
        </authorList>
    </citation>
    <scope>NUCLEOTIDE SEQUENCE</scope>
    <source>
        <strain evidence="2">JEL0318</strain>
    </source>
</reference>